<proteinExistence type="predicted"/>
<feature type="transmembrane region" description="Helical" evidence="1">
    <location>
        <begin position="55"/>
        <end position="76"/>
    </location>
</feature>
<name>A0ABV8B4T6_9BACI</name>
<reference evidence="3" key="1">
    <citation type="journal article" date="2019" name="Int. J. Syst. Evol. Microbiol.">
        <title>The Global Catalogue of Microorganisms (GCM) 10K type strain sequencing project: providing services to taxonomists for standard genome sequencing and annotation.</title>
        <authorList>
            <consortium name="The Broad Institute Genomics Platform"/>
            <consortium name="The Broad Institute Genome Sequencing Center for Infectious Disease"/>
            <person name="Wu L."/>
            <person name="Ma J."/>
        </authorList>
    </citation>
    <scope>NUCLEOTIDE SEQUENCE [LARGE SCALE GENOMIC DNA]</scope>
    <source>
        <strain evidence="3">CCUG 61889</strain>
    </source>
</reference>
<evidence type="ECO:0000256" key="1">
    <source>
        <dbReference type="SAM" id="Phobius"/>
    </source>
</evidence>
<dbReference type="EMBL" id="JBHRZT010000052">
    <property type="protein sequence ID" value="MFC3884296.1"/>
    <property type="molecule type" value="Genomic_DNA"/>
</dbReference>
<dbReference type="RefSeq" id="WP_377915610.1">
    <property type="nucleotide sequence ID" value="NZ_JBHRZT010000052.1"/>
</dbReference>
<keyword evidence="1" id="KW-1133">Transmembrane helix</keyword>
<comment type="caution">
    <text evidence="2">The sequence shown here is derived from an EMBL/GenBank/DDBJ whole genome shotgun (WGS) entry which is preliminary data.</text>
</comment>
<protein>
    <submittedName>
        <fullName evidence="2">Uncharacterized protein</fullName>
    </submittedName>
</protein>
<sequence>MSMMMILSLIIFLIAVVGLIYTYVVARNQKYLQSELDTKLNERVQAHPYIRNPIFIAWTLFLLAILAIVAYVTALYY</sequence>
<accession>A0ABV8B4T6</accession>
<gene>
    <name evidence="2" type="ORF">ACFOU2_12640</name>
</gene>
<keyword evidence="1" id="KW-0472">Membrane</keyword>
<organism evidence="2 3">
    <name type="scientific">Bacillus songklensis</name>
    <dbReference type="NCBI Taxonomy" id="1069116"/>
    <lineage>
        <taxon>Bacteria</taxon>
        <taxon>Bacillati</taxon>
        <taxon>Bacillota</taxon>
        <taxon>Bacilli</taxon>
        <taxon>Bacillales</taxon>
        <taxon>Bacillaceae</taxon>
        <taxon>Bacillus</taxon>
    </lineage>
</organism>
<dbReference type="Proteomes" id="UP001595752">
    <property type="component" value="Unassembled WGS sequence"/>
</dbReference>
<evidence type="ECO:0000313" key="2">
    <source>
        <dbReference type="EMBL" id="MFC3884296.1"/>
    </source>
</evidence>
<keyword evidence="3" id="KW-1185">Reference proteome</keyword>
<evidence type="ECO:0000313" key="3">
    <source>
        <dbReference type="Proteomes" id="UP001595752"/>
    </source>
</evidence>
<keyword evidence="1" id="KW-0812">Transmembrane</keyword>